<organism evidence="2 3">
    <name type="scientific">Clytia hemisphaerica</name>
    <dbReference type="NCBI Taxonomy" id="252671"/>
    <lineage>
        <taxon>Eukaryota</taxon>
        <taxon>Metazoa</taxon>
        <taxon>Cnidaria</taxon>
        <taxon>Hydrozoa</taxon>
        <taxon>Hydroidolina</taxon>
        <taxon>Leptothecata</taxon>
        <taxon>Obeliida</taxon>
        <taxon>Clytiidae</taxon>
        <taxon>Clytia</taxon>
    </lineage>
</organism>
<evidence type="ECO:0008006" key="4">
    <source>
        <dbReference type="Google" id="ProtNLM"/>
    </source>
</evidence>
<dbReference type="Proteomes" id="UP000594262">
    <property type="component" value="Unplaced"/>
</dbReference>
<feature type="chain" id="PRO_5029445709" description="Cnidarian restricted protein" evidence="1">
    <location>
        <begin position="19"/>
        <end position="675"/>
    </location>
</feature>
<evidence type="ECO:0000256" key="1">
    <source>
        <dbReference type="SAM" id="SignalP"/>
    </source>
</evidence>
<sequence>MVPPCFLLLIYLINPVFGSWSSWSSIRGCYNKDMFGPKVNKHKRTCSGSCPTGTNSIQFGYACHEGYTAPYIIKDDGTRPNCGGPFICKATYNFDVQFHLNFHLMNFPTSNLDIIVASNKDVSGDAEIKIESVNHVDDSNLNLAYTKNPFDFTATHFVADRYRAQTTTFGFNSVVVDGNRLKIKATGKITSNSQPSSQAVLSAGFHFQNSNMDADEANETIIILQNKRERAGSSLKGSSDIINKGASELSGAPAMILRPGFVYPSSTEIGATGENQIYDLTHRVYIPKLQFNIHTNIYCDMASGYSPEKLTMWTNTEKSQHVLQVSTLFAQGEGILTKHKMVDIDNEYFTNTYIVTKPARRLHYDRVWCDRPLNDCSASNTFTTVTNTWSKEFPLYKEESQTEPYVPYRIKQLQSGLCWEFKDNVIILSSKCRDRFHFNYKLEIFHSETGKQLYLHGNGWKTTPSSAGFFNKEHGSYTAIIAGWRFGKCFMEGNYGHTATGIKYQSSLKCTANNTQILYRPDLSEHYNKINMKNLVQVTHNSQPIMVVCEPTKFLSKRSNCRYSSDKGAKWTGTPTVLSQIMFYLPSSSLFYGHCLQAKHYCTFDLDKMRTTYIEETEYTDKLSDLSMVSATGLDDMSLTYDAEESNEDPSIGLSAKGLFTSNGGTWTKMYHWMN</sequence>
<dbReference type="RefSeq" id="XP_066913953.1">
    <property type="nucleotide sequence ID" value="XM_067057852.1"/>
</dbReference>
<dbReference type="EnsemblMetazoa" id="CLYHEMT022622.1">
    <property type="protein sequence ID" value="CLYHEMP022622.1"/>
    <property type="gene ID" value="CLYHEMG022622"/>
</dbReference>
<dbReference type="OrthoDB" id="6038438at2759"/>
<feature type="signal peptide" evidence="1">
    <location>
        <begin position="1"/>
        <end position="18"/>
    </location>
</feature>
<evidence type="ECO:0000313" key="3">
    <source>
        <dbReference type="Proteomes" id="UP000594262"/>
    </source>
</evidence>
<proteinExistence type="predicted"/>
<keyword evidence="3" id="KW-1185">Reference proteome</keyword>
<evidence type="ECO:0000313" key="2">
    <source>
        <dbReference type="EnsemblMetazoa" id="CLYHEMP022622.1"/>
    </source>
</evidence>
<dbReference type="AlphaFoldDB" id="A0A7M5XI01"/>
<reference evidence="2" key="1">
    <citation type="submission" date="2021-01" db="UniProtKB">
        <authorList>
            <consortium name="EnsemblMetazoa"/>
        </authorList>
    </citation>
    <scope>IDENTIFICATION</scope>
</reference>
<keyword evidence="1" id="KW-0732">Signal</keyword>
<protein>
    <recommendedName>
        <fullName evidence="4">Cnidarian restricted protein</fullName>
    </recommendedName>
</protein>
<name>A0A7M5XI01_9CNID</name>
<dbReference type="GeneID" id="136801219"/>
<accession>A0A7M5XI01</accession>